<dbReference type="Proteomes" id="UP000007472">
    <property type="component" value="Chromosome"/>
</dbReference>
<keyword evidence="5 6" id="KW-0472">Membrane</keyword>
<evidence type="ECO:0000256" key="4">
    <source>
        <dbReference type="ARBA" id="ARBA00022989"/>
    </source>
</evidence>
<evidence type="ECO:0000256" key="6">
    <source>
        <dbReference type="SAM" id="Phobius"/>
    </source>
</evidence>
<feature type="transmembrane region" description="Helical" evidence="6">
    <location>
        <begin position="155"/>
        <end position="176"/>
    </location>
</feature>
<dbReference type="AlphaFoldDB" id="A0A654KFN2"/>
<evidence type="ECO:0000313" key="8">
    <source>
        <dbReference type="Proteomes" id="UP000007472"/>
    </source>
</evidence>
<dbReference type="GO" id="GO:0005886">
    <property type="term" value="C:plasma membrane"/>
    <property type="evidence" value="ECO:0007669"/>
    <property type="project" value="UniProtKB-SubCell"/>
</dbReference>
<feature type="transmembrane region" description="Helical" evidence="6">
    <location>
        <begin position="12"/>
        <end position="32"/>
    </location>
</feature>
<sequence length="272" mass="31603">MNLSILQWLTPWEFSPTLLVLFFIGAFLFIKGQNKIKVNLIRKILFWSGFIMLYLAIHTHLDYYAERVFFVHRAQHVVLHHLAPIFIMASYPLPVFKAGLPINFRKQIYKFWDSKFGSILYWLGTNKYFVPFMFVFLVLIWLVPSIQFYSMLDQSWYRIMNWSVVVSGFLYWHMILDRRPHKPAAMKHLTRVISPVISMIPQIIAGVWVSSADRDLFPLFDLCGRALPVSPTEDQALGGLIMWLPATVIESFGFVAALAIWLHRSSKGSNNG</sequence>
<dbReference type="InterPro" id="IPR019108">
    <property type="entry name" value="Caa3_assmbl_CtaG-rel"/>
</dbReference>
<feature type="transmembrane region" description="Helical" evidence="6">
    <location>
        <begin position="81"/>
        <end position="100"/>
    </location>
</feature>
<feature type="transmembrane region" description="Helical" evidence="6">
    <location>
        <begin position="44"/>
        <end position="61"/>
    </location>
</feature>
<evidence type="ECO:0000256" key="1">
    <source>
        <dbReference type="ARBA" id="ARBA00004651"/>
    </source>
</evidence>
<dbReference type="Pfam" id="PF09678">
    <property type="entry name" value="Caa3_CtaG"/>
    <property type="match status" value="1"/>
</dbReference>
<gene>
    <name evidence="7" type="ordered locus">TEQUI_0274</name>
</gene>
<proteinExistence type="predicted"/>
<name>A0A654KFN2_TAYEM</name>
<feature type="transmembrane region" description="Helical" evidence="6">
    <location>
        <begin position="120"/>
        <end position="143"/>
    </location>
</feature>
<keyword evidence="3 6" id="KW-0812">Transmembrane</keyword>
<feature type="transmembrane region" description="Helical" evidence="6">
    <location>
        <begin position="188"/>
        <end position="209"/>
    </location>
</feature>
<dbReference type="KEGG" id="teq:TEQUI_0274"/>
<accession>A0A654KFN2</accession>
<keyword evidence="4 6" id="KW-1133">Transmembrane helix</keyword>
<evidence type="ECO:0000256" key="2">
    <source>
        <dbReference type="ARBA" id="ARBA00022475"/>
    </source>
</evidence>
<evidence type="ECO:0000256" key="3">
    <source>
        <dbReference type="ARBA" id="ARBA00022692"/>
    </source>
</evidence>
<feature type="transmembrane region" description="Helical" evidence="6">
    <location>
        <begin position="240"/>
        <end position="262"/>
    </location>
</feature>
<organism evidence="7 8">
    <name type="scientific">Taylorella equigenitalis (strain MCE9)</name>
    <dbReference type="NCBI Taxonomy" id="937774"/>
    <lineage>
        <taxon>Bacteria</taxon>
        <taxon>Pseudomonadati</taxon>
        <taxon>Pseudomonadota</taxon>
        <taxon>Betaproteobacteria</taxon>
        <taxon>Burkholderiales</taxon>
        <taxon>Alcaligenaceae</taxon>
        <taxon>Taylorella</taxon>
    </lineage>
</organism>
<keyword evidence="2" id="KW-1003">Cell membrane</keyword>
<dbReference type="EMBL" id="CP002456">
    <property type="protein sequence ID" value="ADU91222.1"/>
    <property type="molecule type" value="Genomic_DNA"/>
</dbReference>
<comment type="subcellular location">
    <subcellularLocation>
        <location evidence="1">Cell membrane</location>
        <topology evidence="1">Multi-pass membrane protein</topology>
    </subcellularLocation>
</comment>
<evidence type="ECO:0000313" key="7">
    <source>
        <dbReference type="EMBL" id="ADU91222.1"/>
    </source>
</evidence>
<protein>
    <submittedName>
        <fullName evidence="7">Putative inner membrane protein</fullName>
    </submittedName>
</protein>
<evidence type="ECO:0000256" key="5">
    <source>
        <dbReference type="ARBA" id="ARBA00023136"/>
    </source>
</evidence>
<reference evidence="7 8" key="1">
    <citation type="journal article" date="2011" name="J. Bacteriol.">
        <title>Genome sequence of Taylorella equigenitalis MCE9, the causative agent of contagious equine metritis.</title>
        <authorList>
            <person name="Hebert L."/>
            <person name="Moumen B."/>
            <person name="Duquesne F."/>
            <person name="Breuil M.F."/>
            <person name="Laugier C."/>
            <person name="Batto J.M."/>
            <person name="Renault P."/>
            <person name="Petry S."/>
        </authorList>
    </citation>
    <scope>NUCLEOTIDE SEQUENCE [LARGE SCALE GENOMIC DNA]</scope>
    <source>
        <strain evidence="7 8">MCE9</strain>
    </source>
</reference>